<evidence type="ECO:0000256" key="1">
    <source>
        <dbReference type="SAM" id="MobiDB-lite"/>
    </source>
</evidence>
<feature type="compositionally biased region" description="Polar residues" evidence="1">
    <location>
        <begin position="925"/>
        <end position="942"/>
    </location>
</feature>
<feature type="compositionally biased region" description="Basic residues" evidence="1">
    <location>
        <begin position="1192"/>
        <end position="1206"/>
    </location>
</feature>
<feature type="region of interest" description="Disordered" evidence="1">
    <location>
        <begin position="705"/>
        <end position="906"/>
    </location>
</feature>
<evidence type="ECO:0000313" key="4">
    <source>
        <dbReference type="Proteomes" id="UP001381693"/>
    </source>
</evidence>
<dbReference type="Proteomes" id="UP001381693">
    <property type="component" value="Unassembled WGS sequence"/>
</dbReference>
<comment type="caution">
    <text evidence="3">The sequence shown here is derived from an EMBL/GenBank/DDBJ whole genome shotgun (WGS) entry which is preliminary data.</text>
</comment>
<feature type="compositionally biased region" description="Low complexity" evidence="1">
    <location>
        <begin position="470"/>
        <end position="503"/>
    </location>
</feature>
<feature type="compositionally biased region" description="Polar residues" evidence="1">
    <location>
        <begin position="855"/>
        <end position="865"/>
    </location>
</feature>
<feature type="region of interest" description="Disordered" evidence="1">
    <location>
        <begin position="1173"/>
        <end position="1206"/>
    </location>
</feature>
<feature type="region of interest" description="Disordered" evidence="1">
    <location>
        <begin position="462"/>
        <end position="513"/>
    </location>
</feature>
<gene>
    <name evidence="3" type="ORF">SK128_021231</name>
</gene>
<feature type="signal peptide" evidence="2">
    <location>
        <begin position="1"/>
        <end position="29"/>
    </location>
</feature>
<feature type="region of interest" description="Disordered" evidence="1">
    <location>
        <begin position="924"/>
        <end position="1146"/>
    </location>
</feature>
<dbReference type="AlphaFoldDB" id="A0AAN8X8Q8"/>
<keyword evidence="2" id="KW-0732">Signal</keyword>
<feature type="compositionally biased region" description="Polar residues" evidence="1">
    <location>
        <begin position="976"/>
        <end position="989"/>
    </location>
</feature>
<proteinExistence type="predicted"/>
<accession>A0AAN8X8Q8</accession>
<feature type="chain" id="PRO_5042995010" evidence="2">
    <location>
        <begin position="30"/>
        <end position="1206"/>
    </location>
</feature>
<protein>
    <submittedName>
        <fullName evidence="3">Uncharacterized protein</fullName>
    </submittedName>
</protein>
<sequence length="1206" mass="134853">MGGHRWIEAWKLRLNALLSVLLLVALAVCERELEQDRRHLLFSSRFRPNILNRRFNPEARSTTTTPTPEETTTIRNHRVRLPTRRPNPRFELRPPLSLKAKIEQQMAEKTNRSSAETEVISDPQPNQEFVAFVANDAPTEVHEDKQEPKILTEPIPGHEFVAFQASRPSLNNAVITSENGDVVLIHADDVPISKPEVEELTLREGSANVSSQEAHVLDAILITPDEVLPFENSEPATEAVPEYIDEETEKDLALLLSHEEEASDVTVAPLRKVTVLEPELETFISVVTSIPTKEVEGESMHVEHHMEFEHSHTGPENDTLWNEPQEIFESVTKVIPELDYIDLNIPSEYVAEVKEEVITEEPSYVTEAPSEADVSQANIEILSTVPKDQTNPPVNYLYGKYFDESNLNFGKGVSEDDKLLFPSETEQKVRSKIEIKEVNGQLYEYEYIYYYDDEYPLYDYESNAPVDVDPSSAPATTSTTTTTTTTTTTPAPTTTPKPTTTTSHSLRGNIVDSRRIRGRRPVVTDQEVNIIEEPTRGSERSRLSLNLPSRSSRGRNREDEVLNDNTVQAVTVEEAKLPSQTRFPPRATTPSSRFREPLFQETEVAGFSEHKQIPLIPEVTGLHTHGREALRSGRTFEVLQEEITTDIAPTSTVSPTSRSLVNLYAFSRAADGEDIADATTQTYDYDTKIPFIDVLYEYEDFVTEYPGTESPAPEPAAEPEPEPSTEEPTTSTSTTTTTTSTTTSPPTTSESQRSRNRFASRPRGTRFHNRPTSVVSTPADDTKSRDTGSRFNRTRSRNSNTFRGLRNNDEPVSENAVESTSEATERNNLPRRTPISHRFRPSIGTSPFSRRVSSKPESTITESPSTVPPLRRPNLTSRADIFRNRLRGRGTTATEEVSTEPTEEVAAEAPVEVVVGDVVESNVEISTESAQSPATTATSPFTHRTRGRPNFNRPRFGVRGSTRHSATQDEPRNDVNKNATTQAPRTTSIRGRERTKPLPRLRPSSGHRGVTLTEKPEVPDENTPVDELLSDDQPQDHPTEELLEQETPLDVPEENTQGTEERSRQSPARGNGGTRNILNRFRARTQSAASIPATKAPKKQETTPTPRRGSLSSLFQVRKPRPVIEPKEEPQIKDPEIPAVDESQPSEIIPTADIQHAEAPEVPVEEAGAVAEVTPETVAEEIPAEEPSTEKPHRRFSFFSRRRNRN</sequence>
<dbReference type="EMBL" id="JAXCGZ010006269">
    <property type="protein sequence ID" value="KAK7079921.1"/>
    <property type="molecule type" value="Genomic_DNA"/>
</dbReference>
<feature type="compositionally biased region" description="Basic and acidic residues" evidence="1">
    <location>
        <begin position="966"/>
        <end position="975"/>
    </location>
</feature>
<reference evidence="3 4" key="1">
    <citation type="submission" date="2023-11" db="EMBL/GenBank/DDBJ databases">
        <title>Halocaridina rubra genome assembly.</title>
        <authorList>
            <person name="Smith C."/>
        </authorList>
    </citation>
    <scope>NUCLEOTIDE SEQUENCE [LARGE SCALE GENOMIC DNA]</scope>
    <source>
        <strain evidence="3">EP-1</strain>
        <tissue evidence="3">Whole</tissue>
    </source>
</reference>
<feature type="compositionally biased region" description="Low complexity" evidence="1">
    <location>
        <begin position="726"/>
        <end position="751"/>
    </location>
</feature>
<name>A0AAN8X8Q8_HALRR</name>
<evidence type="ECO:0000313" key="3">
    <source>
        <dbReference type="EMBL" id="KAK7079921.1"/>
    </source>
</evidence>
<feature type="compositionally biased region" description="Acidic residues" evidence="1">
    <location>
        <begin position="1019"/>
        <end position="1030"/>
    </location>
</feature>
<feature type="compositionally biased region" description="Acidic residues" evidence="1">
    <location>
        <begin position="897"/>
        <end position="906"/>
    </location>
</feature>
<feature type="compositionally biased region" description="Basic and acidic residues" evidence="1">
    <location>
        <begin position="1122"/>
        <end position="1136"/>
    </location>
</feature>
<feature type="region of interest" description="Disordered" evidence="1">
    <location>
        <begin position="526"/>
        <end position="557"/>
    </location>
</feature>
<feature type="compositionally biased region" description="Basic residues" evidence="1">
    <location>
        <begin position="754"/>
        <end position="769"/>
    </location>
</feature>
<organism evidence="3 4">
    <name type="scientific">Halocaridina rubra</name>
    <name type="common">Hawaiian red shrimp</name>
    <dbReference type="NCBI Taxonomy" id="373956"/>
    <lineage>
        <taxon>Eukaryota</taxon>
        <taxon>Metazoa</taxon>
        <taxon>Ecdysozoa</taxon>
        <taxon>Arthropoda</taxon>
        <taxon>Crustacea</taxon>
        <taxon>Multicrustacea</taxon>
        <taxon>Malacostraca</taxon>
        <taxon>Eumalacostraca</taxon>
        <taxon>Eucarida</taxon>
        <taxon>Decapoda</taxon>
        <taxon>Pleocyemata</taxon>
        <taxon>Caridea</taxon>
        <taxon>Atyoidea</taxon>
        <taxon>Atyidae</taxon>
        <taxon>Halocaridina</taxon>
    </lineage>
</organism>
<feature type="compositionally biased region" description="Polar residues" evidence="1">
    <location>
        <begin position="1102"/>
        <end position="1115"/>
    </location>
</feature>
<evidence type="ECO:0000256" key="2">
    <source>
        <dbReference type="SAM" id="SignalP"/>
    </source>
</evidence>
<feature type="compositionally biased region" description="Basic and acidic residues" evidence="1">
    <location>
        <begin position="533"/>
        <end position="542"/>
    </location>
</feature>
<keyword evidence="4" id="KW-1185">Reference proteome</keyword>